<evidence type="ECO:0000313" key="4">
    <source>
        <dbReference type="Proteomes" id="UP000247980"/>
    </source>
</evidence>
<dbReference type="AlphaFoldDB" id="A0A2V5IXH5"/>
<keyword evidence="4" id="KW-1185">Reference proteome</keyword>
<dbReference type="Proteomes" id="UP000247980">
    <property type="component" value="Unassembled WGS sequence"/>
</dbReference>
<reference evidence="3 4" key="1">
    <citation type="submission" date="2018-05" db="EMBL/GenBank/DDBJ databases">
        <title>Genetic diversity of glacier-inhabiting Cryobacterium bacteria in China and description of Cryobacterium mengkeensis sp. nov. and Arthrobacter glacialis sp. nov.</title>
        <authorList>
            <person name="Liu Q."/>
            <person name="Xin Y.-H."/>
        </authorList>
    </citation>
    <scope>NUCLEOTIDE SEQUENCE [LARGE SCALE GENOMIC DNA]</scope>
    <source>
        <strain evidence="3 4">B7</strain>
    </source>
</reference>
<keyword evidence="1" id="KW-0472">Membrane</keyword>
<dbReference type="NCBIfam" id="TIGR01167">
    <property type="entry name" value="LPXTG_anchor"/>
    <property type="match status" value="1"/>
</dbReference>
<accession>A0A2V5IXH5</accession>
<evidence type="ECO:0000259" key="2">
    <source>
        <dbReference type="Pfam" id="PF20674"/>
    </source>
</evidence>
<protein>
    <recommendedName>
        <fullName evidence="2">SpaA-like prealbumin fold domain-containing protein</fullName>
    </recommendedName>
</protein>
<keyword evidence="1" id="KW-1133">Transmembrane helix</keyword>
<proteinExistence type="predicted"/>
<keyword evidence="1" id="KW-0812">Transmembrane</keyword>
<dbReference type="OrthoDB" id="134475at2"/>
<name>A0A2V5IXH5_9MICC</name>
<feature type="transmembrane region" description="Helical" evidence="1">
    <location>
        <begin position="897"/>
        <end position="917"/>
    </location>
</feature>
<feature type="domain" description="SpaA-like prealbumin fold" evidence="2">
    <location>
        <begin position="567"/>
        <end position="649"/>
    </location>
</feature>
<dbReference type="SUPFAM" id="SSF63829">
    <property type="entry name" value="Calcium-dependent phosphotriesterase"/>
    <property type="match status" value="1"/>
</dbReference>
<evidence type="ECO:0000313" key="3">
    <source>
        <dbReference type="EMBL" id="PYI40322.1"/>
    </source>
</evidence>
<comment type="caution">
    <text evidence="3">The sequence shown here is derived from an EMBL/GenBank/DDBJ whole genome shotgun (WGS) entry which is preliminary data.</text>
</comment>
<gene>
    <name evidence="3" type="ORF">CVS30_02070</name>
</gene>
<organism evidence="3 4">
    <name type="scientific">Arthrobacter psychrolactophilus</name>
    <dbReference type="NCBI Taxonomy" id="92442"/>
    <lineage>
        <taxon>Bacteria</taxon>
        <taxon>Bacillati</taxon>
        <taxon>Actinomycetota</taxon>
        <taxon>Actinomycetes</taxon>
        <taxon>Micrococcales</taxon>
        <taxon>Micrococcaceae</taxon>
        <taxon>Arthrobacter</taxon>
    </lineage>
</organism>
<feature type="domain" description="SpaA-like prealbumin fold" evidence="2">
    <location>
        <begin position="431"/>
        <end position="548"/>
    </location>
</feature>
<evidence type="ECO:0000256" key="1">
    <source>
        <dbReference type="SAM" id="Phobius"/>
    </source>
</evidence>
<dbReference type="InterPro" id="IPR048834">
    <property type="entry name" value="SpaA_pre-album"/>
</dbReference>
<dbReference type="EMBL" id="QJVC01000001">
    <property type="protein sequence ID" value="PYI40322.1"/>
    <property type="molecule type" value="Genomic_DNA"/>
</dbReference>
<sequence>MVARTLRRQLSLWGSDMLFNSFAQRRSDGRHYSGPAKSGSQTVAKRISAGILGLALLASIGAGAVVSDPAQANTPDATASATPGVAQTVESNEAPVMATTTEAAVESPLTATATVTPEEEIPQADDSEAAAAASAEAIVVETPKTPVRAAKEAPLAQLLAAPAVRLSCASGIVYTTDTSGVIRRVNTATGAQTTVDTIQASGQLLNGLALTKNANFAYAVGTQAIRGNRDPENVGDVTVYQYESSTGNTTALNGAQNVAITFQNFVMGGINPKTDIYYYGRVVGATLELYAFNTQSGTNIGKVGSFNVPADSRGTNRVNGDLVFSSEGIMYFVASAESTATDSNILMRVNQTLPTTAGNTALTASKITNLNINNQAKQFNGIAFDGGHLFLDTSAGELFKVDPSSGNVVTSRSNVLSAPVDMASCQYNNTLLVQKNIVDRVVSADQFIMKAAVGGTLIGTDGTTTGSTAGLQTADGTFGSSVPISGSVITISETGTVGTNLSNYSSTWSCTDQGGAAVGSGTGTSGSFTFPPQETSGVNVKCIFTNSPKSSQVTVTKTWVNAVTGDTAGFTANTATGTSVASTSGNVITANFYQGTMVNVAEVLGAANKGIYATTLKCTNAEGAPVTQGTLTGSFRLGASNVTCAYVNTNTPASIVVDKKWIVDGVAYDNGKQPSGISAALTLTGPGAAGATAQGWATARTGYFAGDNVSIAETMSIDPQMRCTLTKSALTLANGTTVSNTLPSNVVLAAGSNSYLVTNTVDCRTELTLLKFIDGSNGTKLSPSDFTLTATPSSGTALQVPGANTVTAANTKVVPAGTAYTLSESSPTQFAYQQLSLQRYTGVVNANGTLADPTAWVDAAATNVSVPRGHHEIYRFVNASVPAFTLPLTGGSGSSPYLLVGGGLLVLAVLAAAWVIARRVRSNRS</sequence>
<dbReference type="Pfam" id="PF20674">
    <property type="entry name" value="SpaA_3"/>
    <property type="match status" value="2"/>
</dbReference>